<organism evidence="1 2">
    <name type="scientific">Microcystis wesenbergii Mw_MB_S_20031200_S109D</name>
    <dbReference type="NCBI Taxonomy" id="2486241"/>
    <lineage>
        <taxon>Bacteria</taxon>
        <taxon>Bacillati</taxon>
        <taxon>Cyanobacteriota</taxon>
        <taxon>Cyanophyceae</taxon>
        <taxon>Oscillatoriophycideae</taxon>
        <taxon>Chroococcales</taxon>
        <taxon>Microcystaceae</taxon>
        <taxon>Microcystis</taxon>
    </lineage>
</organism>
<sequence length="253" mass="29791">MLKSDWIKLINAIRLRKINYQGKDGEFSYRCFYDQILEYRKDLEKKKDIKLTLKKSGLEFSGKNNTFYLTCFYNYEIPPALNQQETYQFEQLLKNSTDDIFSDRICTGQRSFTLTTSFSSSNNTDNFFYHAGFYAAAFLYAFDVKEPKMQLIDLIDQEWIVIDEKLGYLDFVTYFSYPKAIPIKLPIPKFIDLKTTSNFQLAEGLEINDLKTTSNFQLAEESEIADINQRDYEQASKYLDEIRREIKDGLLDK</sequence>
<name>A0A552LVI8_9CHRO</name>
<dbReference type="AlphaFoldDB" id="A0A552LVI8"/>
<dbReference type="Proteomes" id="UP000318616">
    <property type="component" value="Unassembled WGS sequence"/>
</dbReference>
<dbReference type="EMBL" id="SFAP01000132">
    <property type="protein sequence ID" value="TRV24227.1"/>
    <property type="molecule type" value="Genomic_DNA"/>
</dbReference>
<comment type="caution">
    <text evidence="1">The sequence shown here is derived from an EMBL/GenBank/DDBJ whole genome shotgun (WGS) entry which is preliminary data.</text>
</comment>
<evidence type="ECO:0000313" key="1">
    <source>
        <dbReference type="EMBL" id="TRV24227.1"/>
    </source>
</evidence>
<evidence type="ECO:0000313" key="2">
    <source>
        <dbReference type="Proteomes" id="UP000318616"/>
    </source>
</evidence>
<accession>A0A552LVI8</accession>
<reference evidence="1 2" key="1">
    <citation type="submission" date="2019-01" db="EMBL/GenBank/DDBJ databases">
        <title>Coherence of Microcystis species and biogeography revealed through population genomics.</title>
        <authorList>
            <person name="Perez-Carrascal O.M."/>
            <person name="Terrat Y."/>
            <person name="Giani A."/>
            <person name="Fortin N."/>
            <person name="Tromas N."/>
            <person name="Shapiro B.J."/>
        </authorList>
    </citation>
    <scope>NUCLEOTIDE SEQUENCE [LARGE SCALE GENOMIC DNA]</scope>
    <source>
        <strain evidence="1">Mw_MB_S_20031200_S109D</strain>
    </source>
</reference>
<gene>
    <name evidence="1" type="ORF">EWV88_09900</name>
</gene>
<protein>
    <submittedName>
        <fullName evidence="1">Uncharacterized protein</fullName>
    </submittedName>
</protein>
<proteinExistence type="predicted"/>